<keyword evidence="5 7" id="KW-0472">Membrane</keyword>
<feature type="transmembrane region" description="Helical" evidence="7">
    <location>
        <begin position="43"/>
        <end position="60"/>
    </location>
</feature>
<dbReference type="PANTHER" id="PTHR43791">
    <property type="entry name" value="PERMEASE-RELATED"/>
    <property type="match status" value="1"/>
</dbReference>
<dbReference type="SUPFAM" id="SSF103473">
    <property type="entry name" value="MFS general substrate transporter"/>
    <property type="match status" value="1"/>
</dbReference>
<keyword evidence="3 7" id="KW-0812">Transmembrane</keyword>
<feature type="transmembrane region" description="Helical" evidence="7">
    <location>
        <begin position="309"/>
        <end position="328"/>
    </location>
</feature>
<dbReference type="Pfam" id="PF07690">
    <property type="entry name" value="MFS_1"/>
    <property type="match status" value="1"/>
</dbReference>
<dbReference type="Gene3D" id="1.20.1250.20">
    <property type="entry name" value="MFS general substrate transporter like domains"/>
    <property type="match status" value="2"/>
</dbReference>
<dbReference type="PANTHER" id="PTHR43791:SF43">
    <property type="entry name" value="MAJOR FACILITATOR SUPERFAMILY (MFS) PROFILE DOMAIN-CONTAINING PROTEIN"/>
    <property type="match status" value="1"/>
</dbReference>
<evidence type="ECO:0000256" key="2">
    <source>
        <dbReference type="ARBA" id="ARBA00022448"/>
    </source>
</evidence>
<dbReference type="Proteomes" id="UP001498398">
    <property type="component" value="Unassembled WGS sequence"/>
</dbReference>
<evidence type="ECO:0008006" key="10">
    <source>
        <dbReference type="Google" id="ProtNLM"/>
    </source>
</evidence>
<dbReference type="InterPro" id="IPR011701">
    <property type="entry name" value="MFS"/>
</dbReference>
<feature type="region of interest" description="Disordered" evidence="6">
    <location>
        <begin position="459"/>
        <end position="501"/>
    </location>
</feature>
<gene>
    <name evidence="8" type="ORF">VKT23_003170</name>
</gene>
<keyword evidence="2" id="KW-0813">Transport</keyword>
<evidence type="ECO:0000256" key="6">
    <source>
        <dbReference type="SAM" id="MobiDB-lite"/>
    </source>
</evidence>
<feature type="transmembrane region" description="Helical" evidence="7">
    <location>
        <begin position="166"/>
        <end position="188"/>
    </location>
</feature>
<keyword evidence="9" id="KW-1185">Reference proteome</keyword>
<feature type="transmembrane region" description="Helical" evidence="7">
    <location>
        <begin position="132"/>
        <end position="154"/>
    </location>
</feature>
<evidence type="ECO:0000256" key="3">
    <source>
        <dbReference type="ARBA" id="ARBA00022692"/>
    </source>
</evidence>
<feature type="transmembrane region" description="Helical" evidence="7">
    <location>
        <begin position="273"/>
        <end position="297"/>
    </location>
</feature>
<evidence type="ECO:0000256" key="1">
    <source>
        <dbReference type="ARBA" id="ARBA00004141"/>
    </source>
</evidence>
<sequence>MLPPSEGELKAQRLTVWQKFKSYIWDSDAHLKSPFEKKLLRKLDFGILVISCLGFFMRYLDSANLANAYVSGMKEDLNMLGNEYTYVSWYTFAADGKFIQVLDGDLLYDCLCVVPSIFTFAQAAAQTSNQMYAFRFCVGMFEASFFPSILYLMGSWYNKFELAKRIAIFHLCGSLGSSFGGYLQAAVYETLDGHHGIAGWRWLFIVCGCMTVPCGIAVLLVLPDLPSNTRAWYLTEEEKAFALERAKNMGKAQPGERKLDWTLLKRALSSWKYYAFVLGYIVYGTSCQATSYFGIWMKSVGYSVTERNVIPSCANLISAFCIFCWGFGSDLTGSRFAFVFGPLFYGLLPNGILAFWPESKHLKLFAFMTGGVQLMTAVFYTWANEILADDNDLRALTISSMNGLQYSVSAWLPIVIFPQTQAPTFRRGFPATFGFVIAGLIIIVIVKLLADRDARRAAARKSHDDSGKETENTYGKPVDDAGSEKDIGEVPILDKSDTGRK</sequence>
<evidence type="ECO:0000256" key="5">
    <source>
        <dbReference type="ARBA" id="ARBA00023136"/>
    </source>
</evidence>
<dbReference type="EMBL" id="JBANRG010000003">
    <property type="protein sequence ID" value="KAK7468666.1"/>
    <property type="molecule type" value="Genomic_DNA"/>
</dbReference>
<name>A0ABR1K0I4_9AGAR</name>
<evidence type="ECO:0000256" key="7">
    <source>
        <dbReference type="SAM" id="Phobius"/>
    </source>
</evidence>
<accession>A0ABR1K0I4</accession>
<comment type="caution">
    <text evidence="8">The sequence shown here is derived from an EMBL/GenBank/DDBJ whole genome shotgun (WGS) entry which is preliminary data.</text>
</comment>
<organism evidence="8 9">
    <name type="scientific">Marasmiellus scandens</name>
    <dbReference type="NCBI Taxonomy" id="2682957"/>
    <lineage>
        <taxon>Eukaryota</taxon>
        <taxon>Fungi</taxon>
        <taxon>Dikarya</taxon>
        <taxon>Basidiomycota</taxon>
        <taxon>Agaricomycotina</taxon>
        <taxon>Agaricomycetes</taxon>
        <taxon>Agaricomycetidae</taxon>
        <taxon>Agaricales</taxon>
        <taxon>Marasmiineae</taxon>
        <taxon>Omphalotaceae</taxon>
        <taxon>Marasmiellus</taxon>
    </lineage>
</organism>
<evidence type="ECO:0000313" key="8">
    <source>
        <dbReference type="EMBL" id="KAK7468666.1"/>
    </source>
</evidence>
<evidence type="ECO:0000313" key="9">
    <source>
        <dbReference type="Proteomes" id="UP001498398"/>
    </source>
</evidence>
<protein>
    <recommendedName>
        <fullName evidence="10">Pantothenate transporter liz1</fullName>
    </recommendedName>
</protein>
<feature type="transmembrane region" description="Helical" evidence="7">
    <location>
        <begin position="335"/>
        <end position="356"/>
    </location>
</feature>
<evidence type="ECO:0000256" key="4">
    <source>
        <dbReference type="ARBA" id="ARBA00022989"/>
    </source>
</evidence>
<feature type="transmembrane region" description="Helical" evidence="7">
    <location>
        <begin position="362"/>
        <end position="383"/>
    </location>
</feature>
<reference evidence="8 9" key="1">
    <citation type="submission" date="2024-01" db="EMBL/GenBank/DDBJ databases">
        <title>A draft genome for the cacao thread blight pathogen Marasmiellus scandens.</title>
        <authorList>
            <person name="Baruah I.K."/>
            <person name="Leung J."/>
            <person name="Bukari Y."/>
            <person name="Amoako-Attah I."/>
            <person name="Meinhardt L.W."/>
            <person name="Bailey B.A."/>
            <person name="Cohen S.P."/>
        </authorList>
    </citation>
    <scope>NUCLEOTIDE SEQUENCE [LARGE SCALE GENOMIC DNA]</scope>
    <source>
        <strain evidence="8 9">GH-19</strain>
    </source>
</reference>
<comment type="subcellular location">
    <subcellularLocation>
        <location evidence="1">Membrane</location>
        <topology evidence="1">Multi-pass membrane protein</topology>
    </subcellularLocation>
</comment>
<feature type="transmembrane region" description="Helical" evidence="7">
    <location>
        <begin position="429"/>
        <end position="450"/>
    </location>
</feature>
<keyword evidence="4 7" id="KW-1133">Transmembrane helix</keyword>
<dbReference type="InterPro" id="IPR036259">
    <property type="entry name" value="MFS_trans_sf"/>
</dbReference>
<proteinExistence type="predicted"/>
<feature type="transmembrane region" description="Helical" evidence="7">
    <location>
        <begin position="200"/>
        <end position="222"/>
    </location>
</feature>